<dbReference type="HAMAP" id="MF_00528">
    <property type="entry name" value="Maf"/>
    <property type="match status" value="1"/>
</dbReference>
<dbReference type="AlphaFoldDB" id="A0A8J6Z8D1"/>
<keyword evidence="3 4" id="KW-0546">Nucleotide metabolism</keyword>
<dbReference type="Gene3D" id="3.90.950.10">
    <property type="match status" value="1"/>
</dbReference>
<comment type="catalytic activity">
    <reaction evidence="4">
        <text>a 2'-deoxyribonucleoside 5'-triphosphate + H2O = a 2'-deoxyribonucleoside 5'-phosphate + diphosphate + H(+)</text>
        <dbReference type="Rhea" id="RHEA:44644"/>
        <dbReference type="ChEBI" id="CHEBI:15377"/>
        <dbReference type="ChEBI" id="CHEBI:15378"/>
        <dbReference type="ChEBI" id="CHEBI:33019"/>
        <dbReference type="ChEBI" id="CHEBI:61560"/>
        <dbReference type="ChEBI" id="CHEBI:65317"/>
        <dbReference type="EC" id="3.6.1.9"/>
    </reaction>
</comment>
<dbReference type="PANTHER" id="PTHR43213">
    <property type="entry name" value="BIFUNCTIONAL DTTP/UTP PYROPHOSPHATASE/METHYLTRANSFERASE PROTEIN-RELATED"/>
    <property type="match status" value="1"/>
</dbReference>
<comment type="cofactor">
    <cofactor evidence="1 4">
        <name>a divalent metal cation</name>
        <dbReference type="ChEBI" id="CHEBI:60240"/>
    </cofactor>
</comment>
<organism evidence="5 6">
    <name type="scientific">Mangrovicoccus algicola</name>
    <dbReference type="NCBI Taxonomy" id="2771008"/>
    <lineage>
        <taxon>Bacteria</taxon>
        <taxon>Pseudomonadati</taxon>
        <taxon>Pseudomonadota</taxon>
        <taxon>Alphaproteobacteria</taxon>
        <taxon>Rhodobacterales</taxon>
        <taxon>Paracoccaceae</taxon>
        <taxon>Mangrovicoccus</taxon>
    </lineage>
</organism>
<comment type="caution">
    <text evidence="4">Lacks conserved residue(s) required for the propagation of feature annotation.</text>
</comment>
<dbReference type="GO" id="GO:0047429">
    <property type="term" value="F:nucleoside triphosphate diphosphatase activity"/>
    <property type="evidence" value="ECO:0007669"/>
    <property type="project" value="UniProtKB-EC"/>
</dbReference>
<keyword evidence="2 4" id="KW-0378">Hydrolase</keyword>
<dbReference type="Proteomes" id="UP000609121">
    <property type="component" value="Unassembled WGS sequence"/>
</dbReference>
<evidence type="ECO:0000256" key="1">
    <source>
        <dbReference type="ARBA" id="ARBA00001968"/>
    </source>
</evidence>
<feature type="active site" description="Proton acceptor" evidence="4">
    <location>
        <position position="76"/>
    </location>
</feature>
<evidence type="ECO:0000256" key="4">
    <source>
        <dbReference type="HAMAP-Rule" id="MF_00528"/>
    </source>
</evidence>
<evidence type="ECO:0000313" key="5">
    <source>
        <dbReference type="EMBL" id="MBE3638270.1"/>
    </source>
</evidence>
<name>A0A8J6Z8D1_9RHOB</name>
<proteinExistence type="inferred from homology"/>
<gene>
    <name evidence="5" type="ORF">ICN82_08675</name>
</gene>
<dbReference type="InterPro" id="IPR003697">
    <property type="entry name" value="Maf-like"/>
</dbReference>
<comment type="caution">
    <text evidence="5">The sequence shown here is derived from an EMBL/GenBank/DDBJ whole genome shotgun (WGS) entry which is preliminary data.</text>
</comment>
<comment type="catalytic activity">
    <reaction evidence="4">
        <text>a ribonucleoside 5'-triphosphate + H2O = a ribonucleoside 5'-phosphate + diphosphate + H(+)</text>
        <dbReference type="Rhea" id="RHEA:23996"/>
        <dbReference type="ChEBI" id="CHEBI:15377"/>
        <dbReference type="ChEBI" id="CHEBI:15378"/>
        <dbReference type="ChEBI" id="CHEBI:33019"/>
        <dbReference type="ChEBI" id="CHEBI:58043"/>
        <dbReference type="ChEBI" id="CHEBI:61557"/>
        <dbReference type="EC" id="3.6.1.9"/>
    </reaction>
</comment>
<dbReference type="GO" id="GO:0005737">
    <property type="term" value="C:cytoplasm"/>
    <property type="evidence" value="ECO:0007669"/>
    <property type="project" value="UniProtKB-SubCell"/>
</dbReference>
<dbReference type="GO" id="GO:0009117">
    <property type="term" value="P:nucleotide metabolic process"/>
    <property type="evidence" value="ECO:0007669"/>
    <property type="project" value="UniProtKB-KW"/>
</dbReference>
<dbReference type="InterPro" id="IPR029001">
    <property type="entry name" value="ITPase-like_fam"/>
</dbReference>
<dbReference type="PIRSF" id="PIRSF006305">
    <property type="entry name" value="Maf"/>
    <property type="match status" value="1"/>
</dbReference>
<dbReference type="EC" id="3.6.1.9" evidence="4"/>
<dbReference type="EMBL" id="JACVXA010000020">
    <property type="protein sequence ID" value="MBE3638270.1"/>
    <property type="molecule type" value="Genomic_DNA"/>
</dbReference>
<protein>
    <recommendedName>
        <fullName evidence="4">Nucleoside triphosphate pyrophosphatase</fullName>
        <ecNumber evidence="4">3.6.1.9</ecNumber>
    </recommendedName>
    <alternativeName>
        <fullName evidence="4">Nucleotide pyrophosphatase</fullName>
        <shortName evidence="4">Nucleotide PPase</shortName>
    </alternativeName>
</protein>
<reference evidence="5" key="1">
    <citation type="submission" date="2020-09" db="EMBL/GenBank/DDBJ databases">
        <title>A novel bacterium of genus Mangrovicoccus, isolated from South China Sea.</title>
        <authorList>
            <person name="Huang H."/>
            <person name="Mo K."/>
            <person name="Hu Y."/>
        </authorList>
    </citation>
    <scope>NUCLEOTIDE SEQUENCE</scope>
    <source>
        <strain evidence="5">HB182678</strain>
    </source>
</reference>
<dbReference type="SUPFAM" id="SSF52972">
    <property type="entry name" value="ITPase-like"/>
    <property type="match status" value="1"/>
</dbReference>
<comment type="similarity">
    <text evidence="4">Belongs to the Maf family.</text>
</comment>
<comment type="function">
    <text evidence="4">Nucleoside triphosphate pyrophosphatase. May have a dual role in cell division arrest and in preventing the incorporation of modified nucleotides into cellular nucleic acids.</text>
</comment>
<evidence type="ECO:0000256" key="2">
    <source>
        <dbReference type="ARBA" id="ARBA00022801"/>
    </source>
</evidence>
<accession>A0A8J6Z8D1</accession>
<comment type="subcellular location">
    <subcellularLocation>
        <location evidence="4">Cytoplasm</location>
    </subcellularLocation>
</comment>
<evidence type="ECO:0000313" key="6">
    <source>
        <dbReference type="Proteomes" id="UP000609121"/>
    </source>
</evidence>
<keyword evidence="4" id="KW-0963">Cytoplasm</keyword>
<evidence type="ECO:0000256" key="3">
    <source>
        <dbReference type="ARBA" id="ARBA00023080"/>
    </source>
</evidence>
<dbReference type="CDD" id="cd00555">
    <property type="entry name" value="Maf"/>
    <property type="match status" value="1"/>
</dbReference>
<dbReference type="PANTHER" id="PTHR43213:SF5">
    <property type="entry name" value="BIFUNCTIONAL DTTP_UTP PYROPHOSPHATASE_METHYLTRANSFERASE PROTEIN-RELATED"/>
    <property type="match status" value="1"/>
</dbReference>
<keyword evidence="6" id="KW-1185">Reference proteome</keyword>
<dbReference type="RefSeq" id="WP_193181723.1">
    <property type="nucleotide sequence ID" value="NZ_JACVXA010000020.1"/>
</dbReference>
<dbReference type="Pfam" id="PF02545">
    <property type="entry name" value="Maf"/>
    <property type="match status" value="1"/>
</dbReference>
<sequence length="199" mass="21641">MPVDLILASSSAIRAELLRNAGLGIETLPARIDEEAIRASFAAEGMDARDVADALAEAKAAKISAKRPGMLVLGCDQVLEHRGAVIGKPETPEAAADQLSRLRGDRHTLLSAAVVYRDGEPLWRHVGVARLEMRAFSEAYAADYLARNWDSIRHSVGGYKLEEEGVRLFSRIEGDHFTILGLPLMELLAWLTLRGDIAG</sequence>